<dbReference type="OrthoDB" id="5376498at2759"/>
<dbReference type="Proteomes" id="UP000222788">
    <property type="component" value="Unassembled WGS sequence"/>
</dbReference>
<reference evidence="2 3" key="2">
    <citation type="journal article" date="2013" name="IMA Fungus">
        <title>IMA Genome-F 1: Ceratocystis fimbriata: Draft nuclear genome sequence for the plant pathogen, Ceratocystis fimbriata.</title>
        <authorList>
            <person name="Wilken P.M."/>
            <person name="Steenkamp E.T."/>
            <person name="Wingfield M.J."/>
            <person name="de Beer Z.W."/>
            <person name="Wingfield B.D."/>
        </authorList>
    </citation>
    <scope>NUCLEOTIDE SEQUENCE [LARGE SCALE GENOMIC DNA]</scope>
    <source>
        <strain evidence="2 3">CBS 114723</strain>
    </source>
</reference>
<organism evidence="2 3">
    <name type="scientific">Ceratocystis fimbriata CBS 114723</name>
    <dbReference type="NCBI Taxonomy" id="1035309"/>
    <lineage>
        <taxon>Eukaryota</taxon>
        <taxon>Fungi</taxon>
        <taxon>Dikarya</taxon>
        <taxon>Ascomycota</taxon>
        <taxon>Pezizomycotina</taxon>
        <taxon>Sordariomycetes</taxon>
        <taxon>Hypocreomycetidae</taxon>
        <taxon>Microascales</taxon>
        <taxon>Ceratocystidaceae</taxon>
        <taxon>Ceratocystis</taxon>
    </lineage>
</organism>
<accession>A0A2C5WVK5</accession>
<feature type="region of interest" description="Disordered" evidence="1">
    <location>
        <begin position="140"/>
        <end position="175"/>
    </location>
</feature>
<sequence>MQDNTYQVDISDTDVSVRFKIGVHTFALFINSLDLWSNISEQLSAIIKARYGTTGLVSANDPIALPRAEPWRIVYAKPKDPHELRAGWVPLRFDDETETPARSGLTDGCTLAFALWPGTETRAPLDVDFVVDIPQIDDYSDEEADGLGLTSRSELTAEEKRDLEEQHRQEEDMDI</sequence>
<comment type="caution">
    <text evidence="2">The sequence shown here is derived from an EMBL/GenBank/DDBJ whole genome shotgun (WGS) entry which is preliminary data.</text>
</comment>
<reference evidence="2 3" key="1">
    <citation type="journal article" date="2013" name="Fungal Biol.">
        <title>Analysis of microsatellite markers in the genome of the plant pathogen Ceratocystis fimbriata.</title>
        <authorList>
            <person name="Simpson M.C."/>
            <person name="Wilken P.M."/>
            <person name="Coetzee M.P."/>
            <person name="Wingfield M.J."/>
            <person name="Wingfield B.D."/>
        </authorList>
    </citation>
    <scope>NUCLEOTIDE SEQUENCE [LARGE SCALE GENOMIC DNA]</scope>
    <source>
        <strain evidence="2 3">CBS 114723</strain>
    </source>
</reference>
<evidence type="ECO:0000313" key="2">
    <source>
        <dbReference type="EMBL" id="PHH49664.1"/>
    </source>
</evidence>
<gene>
    <name evidence="2" type="ORF">CFIMG_007674RA00001</name>
</gene>
<dbReference type="EMBL" id="APWK03000179">
    <property type="protein sequence ID" value="PHH49664.1"/>
    <property type="molecule type" value="Genomic_DNA"/>
</dbReference>
<evidence type="ECO:0000256" key="1">
    <source>
        <dbReference type="SAM" id="MobiDB-lite"/>
    </source>
</evidence>
<keyword evidence="3" id="KW-1185">Reference proteome</keyword>
<protein>
    <submittedName>
        <fullName evidence="2">Uncharacterized protein</fullName>
    </submittedName>
</protein>
<name>A0A2C5WVK5_9PEZI</name>
<feature type="compositionally biased region" description="Basic and acidic residues" evidence="1">
    <location>
        <begin position="155"/>
        <end position="175"/>
    </location>
</feature>
<evidence type="ECO:0000313" key="3">
    <source>
        <dbReference type="Proteomes" id="UP000222788"/>
    </source>
</evidence>
<dbReference type="AlphaFoldDB" id="A0A2C5WVK5"/>
<dbReference type="STRING" id="1035309.A0A2C5WVK5"/>
<proteinExistence type="predicted"/>